<reference evidence="2 3" key="1">
    <citation type="journal article" date="2022" name="Genome Biol. Evol.">
        <title>Host diet, physiology and behaviors set the stage for Lachnospiraceae cladogenesis.</title>
        <authorList>
            <person name="Vera-Ponce De Leon A."/>
            <person name="Schneider M."/>
            <person name="Jahnes B.C."/>
            <person name="Sadowski V."/>
            <person name="Camuy-Velez L.A."/>
            <person name="Duan J."/>
            <person name="Sabree Z.L."/>
        </authorList>
    </citation>
    <scope>NUCLEOTIDE SEQUENCE [LARGE SCALE GENOMIC DNA]</scope>
    <source>
        <strain evidence="2 3">PAL227</strain>
    </source>
</reference>
<keyword evidence="1" id="KW-0472">Membrane</keyword>
<dbReference type="RefSeq" id="WP_262068375.1">
    <property type="nucleotide sequence ID" value="NZ_JAMXOC010000003.1"/>
</dbReference>
<sequence length="364" mass="41168">MNKKKSLNKFKIILTLLLFAASFLLLFIASKSSGFAQWYRQSIYAACVWLTGKFTNLFPFSLSEILLYLLVLTLLLSGLGLLIRLFWKKGDRKNVFSWLTNLFFSANILFFLYVCNCGINYHNLSFAETSNITPQEYSAAELNEVCQWLTEEVNALSTEVKRDENGVMMLAPDTAKEATEVMASLGKTYPELSGTYARPKGLLLSEILSYQHLSGIYSPFTIEANYNQDMTDYNIPFTMCHELAHLRGFMSEDEANFIAFLACSGAEDSSFRYSGLLSGWIYCMNALYKADPAAHASLRETLSPACEADLRANSEFWNRFDGKVAEVSNKVNDTYLKANGQEEGVMRYNLMVDLVVAYYQQAIH</sequence>
<feature type="transmembrane region" description="Helical" evidence="1">
    <location>
        <begin position="60"/>
        <end position="83"/>
    </location>
</feature>
<keyword evidence="3" id="KW-1185">Reference proteome</keyword>
<evidence type="ECO:0000256" key="1">
    <source>
        <dbReference type="SAM" id="Phobius"/>
    </source>
</evidence>
<dbReference type="Pfam" id="PF12725">
    <property type="entry name" value="DUF3810"/>
    <property type="match status" value="1"/>
</dbReference>
<gene>
    <name evidence="2" type="ORF">NK118_04285</name>
</gene>
<evidence type="ECO:0000313" key="3">
    <source>
        <dbReference type="Proteomes" id="UP001523565"/>
    </source>
</evidence>
<dbReference type="EMBL" id="JAMZFV010000003">
    <property type="protein sequence ID" value="MCP1109467.1"/>
    <property type="molecule type" value="Genomic_DNA"/>
</dbReference>
<protein>
    <submittedName>
        <fullName evidence="2">DUF3810 domain-containing protein</fullName>
    </submittedName>
</protein>
<dbReference type="Proteomes" id="UP001523565">
    <property type="component" value="Unassembled WGS sequence"/>
</dbReference>
<organism evidence="2 3">
    <name type="scientific">Ohessyouella blattaphilus</name>
    <dbReference type="NCBI Taxonomy" id="2949333"/>
    <lineage>
        <taxon>Bacteria</taxon>
        <taxon>Bacillati</taxon>
        <taxon>Bacillota</taxon>
        <taxon>Clostridia</taxon>
        <taxon>Lachnospirales</taxon>
        <taxon>Lachnospiraceae</taxon>
        <taxon>Ohessyouella</taxon>
    </lineage>
</organism>
<comment type="caution">
    <text evidence="2">The sequence shown here is derived from an EMBL/GenBank/DDBJ whole genome shotgun (WGS) entry which is preliminary data.</text>
</comment>
<keyword evidence="1" id="KW-0812">Transmembrane</keyword>
<feature type="transmembrane region" description="Helical" evidence="1">
    <location>
        <begin position="95"/>
        <end position="114"/>
    </location>
</feature>
<proteinExistence type="predicted"/>
<name>A0ABT1EI75_9FIRM</name>
<dbReference type="InterPro" id="IPR024294">
    <property type="entry name" value="DUF3810"/>
</dbReference>
<evidence type="ECO:0000313" key="2">
    <source>
        <dbReference type="EMBL" id="MCP1109467.1"/>
    </source>
</evidence>
<accession>A0ABT1EI75</accession>
<keyword evidence="1" id="KW-1133">Transmembrane helix</keyword>